<dbReference type="AlphaFoldDB" id="A0A5B0SUS3"/>
<accession>A0A5B0SUS3</accession>
<protein>
    <submittedName>
        <fullName evidence="1">Uncharacterized protein</fullName>
    </submittedName>
</protein>
<evidence type="ECO:0000313" key="3">
    <source>
        <dbReference type="Proteomes" id="UP000323297"/>
    </source>
</evidence>
<name>A0A5B0SUS3_9ENTR</name>
<sequence length="71" mass="8061">MQRRETKYEEAHRWNAEYDAILPDVAAIPGLWAVTGDNMQRNALLWAHGEALKMNAEHDALRSQAANDISK</sequence>
<dbReference type="EMBL" id="JAQIHS010000083">
    <property type="protein sequence ID" value="MDN4372031.1"/>
    <property type="molecule type" value="Genomic_DNA"/>
</dbReference>
<organism evidence="1 3">
    <name type="scientific">Citrobacter portucalensis</name>
    <dbReference type="NCBI Taxonomy" id="1639133"/>
    <lineage>
        <taxon>Bacteria</taxon>
        <taxon>Pseudomonadati</taxon>
        <taxon>Pseudomonadota</taxon>
        <taxon>Gammaproteobacteria</taxon>
        <taxon>Enterobacterales</taxon>
        <taxon>Enterobacteriaceae</taxon>
        <taxon>Citrobacter</taxon>
        <taxon>Citrobacter freundii complex</taxon>
    </lineage>
</organism>
<dbReference type="EMBL" id="VTZD01000032">
    <property type="protein sequence ID" value="KAA1141039.1"/>
    <property type="molecule type" value="Genomic_DNA"/>
</dbReference>
<dbReference type="RefSeq" id="WP_044702680.1">
    <property type="nucleotide sequence ID" value="NZ_CABDXB010000003.1"/>
</dbReference>
<evidence type="ECO:0000313" key="2">
    <source>
        <dbReference type="EMBL" id="MDN4372031.1"/>
    </source>
</evidence>
<gene>
    <name evidence="1" type="ORF">D3H66_22935</name>
    <name evidence="2" type="ORF">PEY55_27645</name>
</gene>
<evidence type="ECO:0000313" key="1">
    <source>
        <dbReference type="EMBL" id="KAA1141039.1"/>
    </source>
</evidence>
<reference evidence="2" key="3">
    <citation type="submission" date="2023-01" db="EMBL/GenBank/DDBJ databases">
        <authorList>
            <person name="Hamerlinck H."/>
            <person name="Aerssens A."/>
            <person name="Boelens J."/>
            <person name="Messiaen A.-S."/>
            <person name="Vandendriessche S."/>
            <person name="Velghe A."/>
            <person name="Verhasselt B."/>
            <person name="Leroux-Roels I."/>
        </authorList>
    </citation>
    <scope>NUCLEOTIDE SEQUENCE</scope>
    <source>
        <strain evidence="2">UZG-GERCF-220920-Env23</strain>
    </source>
</reference>
<dbReference type="Proteomes" id="UP000323297">
    <property type="component" value="Unassembled WGS sequence"/>
</dbReference>
<comment type="caution">
    <text evidence="1">The sequence shown here is derived from an EMBL/GenBank/DDBJ whole genome shotgun (WGS) entry which is preliminary data.</text>
</comment>
<dbReference type="Proteomes" id="UP001169985">
    <property type="component" value="Unassembled WGS sequence"/>
</dbReference>
<reference evidence="1 3" key="1">
    <citation type="submission" date="2019-08" db="EMBL/GenBank/DDBJ databases">
        <title>Draft genome sequence of Citrobacter portucalensis strain isolated from green turtle.</title>
        <authorList>
            <person name="Fernandes M.R."/>
            <person name="Sellera F.P."/>
            <person name="Goldeberg D.W."/>
            <person name="Costa D.C."/>
            <person name="Lincopan N."/>
        </authorList>
    </citation>
    <scope>NUCLEOTIDE SEQUENCE [LARGE SCALE GENOMIC DNA]</scope>
    <source>
        <strain evidence="1 3">TV06</strain>
    </source>
</reference>
<reference evidence="2" key="2">
    <citation type="journal article" date="2023" name="Antimicrob Resist Infect Control">
        <title>Sanitary installations and wastewater plumbing as reservoir for the long-term circulation and transmission of carbapenemase producing Citrobacter freundii clones in a hospital setting.</title>
        <authorList>
            <person name="Hamerlinck H."/>
            <person name="Aerssens A."/>
            <person name="Boelens J."/>
            <person name="Dehaene A."/>
            <person name="McMahon M."/>
            <person name="Messiaen A.S."/>
            <person name="Vandendriessche S."/>
            <person name="Velghe A."/>
            <person name="Leroux-Roels I."/>
            <person name="Verhasselt B."/>
        </authorList>
    </citation>
    <scope>NUCLEOTIDE SEQUENCE</scope>
    <source>
        <strain evidence="2">UZG-GERCF-220920-Env23</strain>
    </source>
</reference>
<proteinExistence type="predicted"/>